<dbReference type="Proteomes" id="UP000294412">
    <property type="component" value="Chromosome"/>
</dbReference>
<dbReference type="PROSITE" id="PS00198">
    <property type="entry name" value="4FE4S_FER_1"/>
    <property type="match status" value="1"/>
</dbReference>
<dbReference type="Gene3D" id="3.30.70.20">
    <property type="match status" value="1"/>
</dbReference>
<feature type="domain" description="4Fe-4S ferredoxin-type" evidence="9">
    <location>
        <begin position="367"/>
        <end position="396"/>
    </location>
</feature>
<dbReference type="AlphaFoldDB" id="A0A451D1J5"/>
<dbReference type="PANTHER" id="PTHR43034:SF2">
    <property type="entry name" value="ION-TRANSLOCATING OXIDOREDUCTASE COMPLEX SUBUNIT C"/>
    <property type="match status" value="1"/>
</dbReference>
<dbReference type="Gene3D" id="3.40.50.11540">
    <property type="entry name" value="NADH-ubiquinone oxidoreductase 51kDa subunit"/>
    <property type="match status" value="1"/>
</dbReference>
<sequence length="472" mass="52865">MWKIFNKINKNTLWNFNGGIYPLDMKSQSSNTPLRRLPLPEIFILPIQQHIGPESEICVQPGDTVLRGQALTFGNNKMLPIHAPSSGVITKIAPHETTNKSIFKTCLFITPDGKDKWYKTEKLHDYRKVTRSELIERIYQSGIAGLGGAGFPTARKIQSSLHKIETLIINAAECEPYITADDRLIQEYAGEILEGVRILAWILKAHQVLIGIEDNKPHAIIALQQSLKLDTDICICIIPTKYPSGGAQQLIKILTGKEIPHNGHSSDIGVFIQNVSTTFAIKRAIVNGEALTERVVTITGSSIVYPGNIWVRLGTQISHLLKHSHFYPEDKQIIISGGTLMGATLKNTFVPVVKTTNCILAPSTKEIKPRTQEENCIRCGKCADVCPVSLLPQQLYWFSKGHDHIKARAYNIKDCIECGACAYVCPSNIPLVEYYKKEKTLIQELDLESHRSKLAKLRFEARKKRLLQPRSK</sequence>
<comment type="function">
    <text evidence="8">Part of a membrane-bound complex that couples electron transfer with translocation of ions across the membrane.</text>
</comment>
<evidence type="ECO:0000256" key="5">
    <source>
        <dbReference type="ARBA" id="ARBA00022982"/>
    </source>
</evidence>
<feature type="binding site" evidence="8">
    <location>
        <position position="418"/>
    </location>
    <ligand>
        <name>[4Fe-4S] cluster</name>
        <dbReference type="ChEBI" id="CHEBI:49883"/>
        <label>2</label>
    </ligand>
</feature>
<dbReference type="GO" id="GO:0051539">
    <property type="term" value="F:4 iron, 4 sulfur cluster binding"/>
    <property type="evidence" value="ECO:0007669"/>
    <property type="project" value="UniProtKB-KW"/>
</dbReference>
<keyword evidence="8" id="KW-0472">Membrane</keyword>
<evidence type="ECO:0000256" key="7">
    <source>
        <dbReference type="ARBA" id="ARBA00023014"/>
    </source>
</evidence>
<proteinExistence type="inferred from homology"/>
<dbReference type="InterPro" id="IPR011538">
    <property type="entry name" value="Nuo51_FMN-bd"/>
</dbReference>
<feature type="binding site" evidence="8">
    <location>
        <position position="425"/>
    </location>
    <ligand>
        <name>[4Fe-4S] cluster</name>
        <dbReference type="ChEBI" id="CHEBI:49883"/>
        <label>1</label>
    </ligand>
</feature>
<keyword evidence="2 8" id="KW-0004">4Fe-4S</keyword>
<dbReference type="Pfam" id="PF12838">
    <property type="entry name" value="Fer4_7"/>
    <property type="match status" value="1"/>
</dbReference>
<protein>
    <recommendedName>
        <fullName evidence="8">Ion-translocating oxidoreductase complex subunit C</fullName>
        <ecNumber evidence="8">7.-.-.-</ecNumber>
    </recommendedName>
    <alternativeName>
        <fullName evidence="8">Rnf electron transport complex subunit C</fullName>
    </alternativeName>
</protein>
<evidence type="ECO:0000256" key="2">
    <source>
        <dbReference type="ARBA" id="ARBA00022485"/>
    </source>
</evidence>
<evidence type="ECO:0000313" key="10">
    <source>
        <dbReference type="EMBL" id="VFP79485.1"/>
    </source>
</evidence>
<feature type="domain" description="4Fe-4S ferredoxin-type" evidence="9">
    <location>
        <begin position="406"/>
        <end position="435"/>
    </location>
</feature>
<keyword evidence="8" id="KW-1278">Translocase</keyword>
<keyword evidence="4 8" id="KW-0677">Repeat</keyword>
<evidence type="ECO:0000256" key="8">
    <source>
        <dbReference type="HAMAP-Rule" id="MF_00461"/>
    </source>
</evidence>
<feature type="binding site" evidence="8">
    <location>
        <position position="386"/>
    </location>
    <ligand>
        <name>[4Fe-4S] cluster</name>
        <dbReference type="ChEBI" id="CHEBI:49883"/>
        <label>2</label>
    </ligand>
</feature>
<dbReference type="PANTHER" id="PTHR43034">
    <property type="entry name" value="ION-TRANSLOCATING OXIDOREDUCTASE COMPLEX SUBUNIT C"/>
    <property type="match status" value="1"/>
</dbReference>
<organism evidence="10 11">
    <name type="scientific">Candidatus Erwinia haradaeae</name>
    <dbReference type="NCBI Taxonomy" id="1922217"/>
    <lineage>
        <taxon>Bacteria</taxon>
        <taxon>Pseudomonadati</taxon>
        <taxon>Pseudomonadota</taxon>
        <taxon>Gammaproteobacteria</taxon>
        <taxon>Enterobacterales</taxon>
        <taxon>Erwiniaceae</taxon>
        <taxon>Erwinia</taxon>
    </lineage>
</organism>
<dbReference type="InterPro" id="IPR010208">
    <property type="entry name" value="Ion_transpt_RnfC/RsxC"/>
</dbReference>
<name>A0A451D1J5_9GAMM</name>
<keyword evidence="3 8" id="KW-0479">Metal-binding</keyword>
<keyword evidence="7 8" id="KW-0411">Iron-sulfur</keyword>
<comment type="cofactor">
    <cofactor evidence="8">
        <name>[4Fe-4S] cluster</name>
        <dbReference type="ChEBI" id="CHEBI:49883"/>
    </cofactor>
    <text evidence="8">Binds 2 [4Fe-4S] clusters per subunit.</text>
</comment>
<feature type="binding site" evidence="8">
    <location>
        <position position="421"/>
    </location>
    <ligand>
        <name>[4Fe-4S] cluster</name>
        <dbReference type="ChEBI" id="CHEBI:49883"/>
        <label>2</label>
    </ligand>
</feature>
<keyword evidence="10" id="KW-0560">Oxidoreductase</keyword>
<dbReference type="InterPro" id="IPR037225">
    <property type="entry name" value="Nuo51_FMN-bd_sf"/>
</dbReference>
<dbReference type="SUPFAM" id="SSF46548">
    <property type="entry name" value="alpha-helical ferredoxin"/>
    <property type="match status" value="1"/>
</dbReference>
<dbReference type="NCBIfam" id="TIGR01945">
    <property type="entry name" value="rnfC"/>
    <property type="match status" value="1"/>
</dbReference>
<keyword evidence="8" id="KW-1003">Cell membrane</keyword>
<gene>
    <name evidence="10" type="primary">rsxC</name>
    <name evidence="8" type="synonym">rnfC</name>
    <name evidence="10" type="ORF">ERCICUMA2628_034</name>
</gene>
<dbReference type="HAMAP" id="MF_00461">
    <property type="entry name" value="RsxC_RnfC"/>
    <property type="match status" value="1"/>
</dbReference>
<evidence type="ECO:0000256" key="3">
    <source>
        <dbReference type="ARBA" id="ARBA00022723"/>
    </source>
</evidence>
<dbReference type="OrthoDB" id="9767754at2"/>
<dbReference type="NCBIfam" id="NF003454">
    <property type="entry name" value="PRK05035.1"/>
    <property type="match status" value="1"/>
</dbReference>
<dbReference type="InterPro" id="IPR026902">
    <property type="entry name" value="RnfC_N"/>
</dbReference>
<dbReference type="GO" id="GO:0005886">
    <property type="term" value="C:plasma membrane"/>
    <property type="evidence" value="ECO:0007669"/>
    <property type="project" value="UniProtKB-SubCell"/>
</dbReference>
<dbReference type="GO" id="GO:0016491">
    <property type="term" value="F:oxidoreductase activity"/>
    <property type="evidence" value="ECO:0007669"/>
    <property type="project" value="UniProtKB-KW"/>
</dbReference>
<keyword evidence="1 8" id="KW-0813">Transport</keyword>
<keyword evidence="8" id="KW-0997">Cell inner membrane</keyword>
<dbReference type="SUPFAM" id="SSF142019">
    <property type="entry name" value="Nqo1 FMN-binding domain-like"/>
    <property type="match status" value="1"/>
</dbReference>
<evidence type="ECO:0000256" key="6">
    <source>
        <dbReference type="ARBA" id="ARBA00023004"/>
    </source>
</evidence>
<evidence type="ECO:0000313" key="11">
    <source>
        <dbReference type="Proteomes" id="UP000294412"/>
    </source>
</evidence>
<feature type="binding site" evidence="8">
    <location>
        <position position="415"/>
    </location>
    <ligand>
        <name>[4Fe-4S] cluster</name>
        <dbReference type="ChEBI" id="CHEBI:49883"/>
        <label>2</label>
    </ligand>
</feature>
<dbReference type="GO" id="GO:0022900">
    <property type="term" value="P:electron transport chain"/>
    <property type="evidence" value="ECO:0007669"/>
    <property type="project" value="UniProtKB-UniRule"/>
</dbReference>
<keyword evidence="6 8" id="KW-0408">Iron</keyword>
<dbReference type="GO" id="GO:0046872">
    <property type="term" value="F:metal ion binding"/>
    <property type="evidence" value="ECO:0007669"/>
    <property type="project" value="UniProtKB-KW"/>
</dbReference>
<evidence type="ECO:0000259" key="9">
    <source>
        <dbReference type="PROSITE" id="PS51379"/>
    </source>
</evidence>
<dbReference type="EC" id="7.-.-.-" evidence="8"/>
<evidence type="ECO:0000256" key="4">
    <source>
        <dbReference type="ARBA" id="ARBA00022737"/>
    </source>
</evidence>
<feature type="binding site" evidence="8">
    <location>
        <position position="376"/>
    </location>
    <ligand>
        <name>[4Fe-4S] cluster</name>
        <dbReference type="ChEBI" id="CHEBI:49883"/>
        <label>1</label>
    </ligand>
</feature>
<feature type="binding site" evidence="8">
    <location>
        <position position="379"/>
    </location>
    <ligand>
        <name>[4Fe-4S] cluster</name>
        <dbReference type="ChEBI" id="CHEBI:49883"/>
        <label>1</label>
    </ligand>
</feature>
<dbReference type="EMBL" id="LR217703">
    <property type="protein sequence ID" value="VFP79485.1"/>
    <property type="molecule type" value="Genomic_DNA"/>
</dbReference>
<dbReference type="InterPro" id="IPR017900">
    <property type="entry name" value="4Fe4S_Fe_S_CS"/>
</dbReference>
<dbReference type="GO" id="GO:0009055">
    <property type="term" value="F:electron transfer activity"/>
    <property type="evidence" value="ECO:0007669"/>
    <property type="project" value="InterPro"/>
</dbReference>
<dbReference type="InterPro" id="IPR017896">
    <property type="entry name" value="4Fe4S_Fe-S-bd"/>
</dbReference>
<dbReference type="Pfam" id="PF13375">
    <property type="entry name" value="RnfC_N"/>
    <property type="match status" value="1"/>
</dbReference>
<feature type="binding site" evidence="8">
    <location>
        <position position="382"/>
    </location>
    <ligand>
        <name>[4Fe-4S] cluster</name>
        <dbReference type="ChEBI" id="CHEBI:49883"/>
        <label>1</label>
    </ligand>
</feature>
<dbReference type="Pfam" id="PF01512">
    <property type="entry name" value="Complex1_51K"/>
    <property type="match status" value="1"/>
</dbReference>
<dbReference type="PROSITE" id="PS51379">
    <property type="entry name" value="4FE4S_FER_2"/>
    <property type="match status" value="2"/>
</dbReference>
<comment type="subunit">
    <text evidence="8">The complex is composed of six subunits: RnfA, RnfB, RnfC, RnfD, RnfE and RnfG.</text>
</comment>
<accession>A0A451D1J5</accession>
<reference evidence="10 11" key="1">
    <citation type="submission" date="2019-02" db="EMBL/GenBank/DDBJ databases">
        <authorList>
            <person name="Manzano-Marin A."/>
            <person name="Manzano-Marin A."/>
        </authorList>
    </citation>
    <scope>NUCLEOTIDE SEQUENCE [LARGE SCALE GENOMIC DNA]</scope>
    <source>
        <strain evidence="10 11">ErCicuneomaculata</strain>
    </source>
</reference>
<comment type="subcellular location">
    <subcellularLocation>
        <location evidence="8">Cell inner membrane</location>
        <topology evidence="8">Peripheral membrane protein</topology>
    </subcellularLocation>
</comment>
<comment type="similarity">
    <text evidence="8">Belongs to the 4Fe4S bacterial-type ferredoxin family. RnfC subfamily.</text>
</comment>
<keyword evidence="5 8" id="KW-0249">Electron transport</keyword>
<evidence type="ECO:0000256" key="1">
    <source>
        <dbReference type="ARBA" id="ARBA00022448"/>
    </source>
</evidence>